<dbReference type="PROSITE" id="PS01180">
    <property type="entry name" value="CUB"/>
    <property type="match status" value="5"/>
</dbReference>
<dbReference type="GeneID" id="119719286"/>
<dbReference type="SUPFAM" id="SSF49854">
    <property type="entry name" value="Spermadhesin, CUB domain"/>
    <property type="match status" value="5"/>
</dbReference>
<feature type="domain" description="CUB" evidence="6">
    <location>
        <begin position="404"/>
        <end position="522"/>
    </location>
</feature>
<dbReference type="AlphaFoldDB" id="A0A913YYH7"/>
<dbReference type="InterPro" id="IPR000859">
    <property type="entry name" value="CUB_dom"/>
</dbReference>
<comment type="caution">
    <text evidence="3">Lacks conserved residue(s) required for the propagation of feature annotation.</text>
</comment>
<dbReference type="Proteomes" id="UP000887568">
    <property type="component" value="Unplaced"/>
</dbReference>
<name>A0A913YYH7_PATMI</name>
<sequence>MGRQIWILWLVLLAGILWVEARPRTALFGYETAGQDDEENFLKRVRRQTDGTPTTMRQSKYLLSILNQLMDDLSLQVCEGDITKGVQCPEENLCVPWEGICDEEQVCGMETKAGCLNSSSVTYGVPQERLCNGDENKDWCVLPQYIPNTCGSVVNVPKGGKATVYSPYFPGSYPGDTQCEWSIQGAEGVRLSVNAKSFESEENYDYIDIGSGKMKEDDSTHYIYKHSGQKLPPTPAFSTPDNNLFLTFQSDMWVTFKGFEIEFADVDAYDPGVDITDVMGDGGVNTTCGENIQLKSDGEVTITSPRYPQNYPNNYQCDWIVSIDAGQRIGISFETLDLEPDADFLEIGAGSRPGAPTLRLTGNRKPEEATMLDSGTVWLRLKTDPSINRLGFKATVREQPYNECGGDVPISRDGSAVVASPQFPDVGYHLNHNCLWKIKGDPERGLTAVFKKFNTEKQWDTVSVGFGPEPARDGSNYVIKNWSGDELPEPAEFMTDDNEMWIHFKTDGTVIDRGWKVQIFDNNVMSSNTTVEEKPKKKPDRDCGGTVRFDPSMGKAVITSPDYPYKYRPILDCQWFIDIPYEGDVLLHFDQFNTEKYRDVVSVGTGTNPDDESTALVNMYSGAARPEDVQTDQKRLWVKFLTDFQTELTGWKLEVISIPTEECGGYIVVPSNASISIASPGYPYRYEGDQKCVYTIVGPNNRRVRISVADFESELYGGILSIGEGCRKKDFGSSVIVDQHSGFTRPLYDAFIPRTSVAWIRWITEYDRPYKGWKIVASDTGLVGEPSLNEDGSRIPCDPPGPTTPATSTAGPSPGPTEGSGSGYPDWYDDGPGAEVHMETEVPDHVPDVEYSV</sequence>
<proteinExistence type="predicted"/>
<evidence type="ECO:0000256" key="1">
    <source>
        <dbReference type="ARBA" id="ARBA00022737"/>
    </source>
</evidence>
<feature type="region of interest" description="Disordered" evidence="4">
    <location>
        <begin position="784"/>
        <end position="835"/>
    </location>
</feature>
<evidence type="ECO:0000256" key="3">
    <source>
        <dbReference type="PROSITE-ProRule" id="PRU00059"/>
    </source>
</evidence>
<feature type="signal peptide" evidence="5">
    <location>
        <begin position="1"/>
        <end position="21"/>
    </location>
</feature>
<feature type="domain" description="CUB" evidence="6">
    <location>
        <begin position="288"/>
        <end position="399"/>
    </location>
</feature>
<dbReference type="CDD" id="cd00041">
    <property type="entry name" value="CUB"/>
    <property type="match status" value="5"/>
</dbReference>
<dbReference type="RefSeq" id="XP_038044613.1">
    <property type="nucleotide sequence ID" value="XM_038188685.1"/>
</dbReference>
<feature type="chain" id="PRO_5037977358" description="CUB domain-containing protein" evidence="5">
    <location>
        <begin position="22"/>
        <end position="853"/>
    </location>
</feature>
<dbReference type="OrthoDB" id="10009301at2759"/>
<reference evidence="7" key="1">
    <citation type="submission" date="2022-11" db="UniProtKB">
        <authorList>
            <consortium name="EnsemblMetazoa"/>
        </authorList>
    </citation>
    <scope>IDENTIFICATION</scope>
</reference>
<keyword evidence="8" id="KW-1185">Reference proteome</keyword>
<evidence type="ECO:0000313" key="7">
    <source>
        <dbReference type="EnsemblMetazoa" id="XP_038044613.1"/>
    </source>
</evidence>
<dbReference type="OMA" id="NEMWIHF"/>
<organism evidence="7 8">
    <name type="scientific">Patiria miniata</name>
    <name type="common">Bat star</name>
    <name type="synonym">Asterina miniata</name>
    <dbReference type="NCBI Taxonomy" id="46514"/>
    <lineage>
        <taxon>Eukaryota</taxon>
        <taxon>Metazoa</taxon>
        <taxon>Echinodermata</taxon>
        <taxon>Eleutherozoa</taxon>
        <taxon>Asterozoa</taxon>
        <taxon>Asteroidea</taxon>
        <taxon>Valvatacea</taxon>
        <taxon>Valvatida</taxon>
        <taxon>Asterinidae</taxon>
        <taxon>Patiria</taxon>
    </lineage>
</organism>
<evidence type="ECO:0000259" key="6">
    <source>
        <dbReference type="PROSITE" id="PS01180"/>
    </source>
</evidence>
<feature type="domain" description="CUB" evidence="6">
    <location>
        <begin position="663"/>
        <end position="780"/>
    </location>
</feature>
<evidence type="ECO:0000313" key="8">
    <source>
        <dbReference type="Proteomes" id="UP000887568"/>
    </source>
</evidence>
<dbReference type="InterPro" id="IPR035914">
    <property type="entry name" value="Sperma_CUB_dom_sf"/>
</dbReference>
<keyword evidence="2" id="KW-1015">Disulfide bond</keyword>
<evidence type="ECO:0000256" key="5">
    <source>
        <dbReference type="SAM" id="SignalP"/>
    </source>
</evidence>
<dbReference type="SMART" id="SM00042">
    <property type="entry name" value="CUB"/>
    <property type="match status" value="5"/>
</dbReference>
<feature type="compositionally biased region" description="Low complexity" evidence="4">
    <location>
        <begin position="804"/>
        <end position="819"/>
    </location>
</feature>
<feature type="domain" description="CUB" evidence="6">
    <location>
        <begin position="543"/>
        <end position="658"/>
    </location>
</feature>
<evidence type="ECO:0000256" key="2">
    <source>
        <dbReference type="ARBA" id="ARBA00023157"/>
    </source>
</evidence>
<protein>
    <recommendedName>
        <fullName evidence="6">CUB domain-containing protein</fullName>
    </recommendedName>
</protein>
<feature type="domain" description="CUB" evidence="6">
    <location>
        <begin position="150"/>
        <end position="266"/>
    </location>
</feature>
<keyword evidence="5" id="KW-0732">Signal</keyword>
<dbReference type="Gene3D" id="2.60.120.290">
    <property type="entry name" value="Spermadhesin, CUB domain"/>
    <property type="match status" value="5"/>
</dbReference>
<keyword evidence="1" id="KW-0677">Repeat</keyword>
<dbReference type="EnsemblMetazoa" id="XM_038188685.1">
    <property type="protein sequence ID" value="XP_038044613.1"/>
    <property type="gene ID" value="LOC119719286"/>
</dbReference>
<evidence type="ECO:0000256" key="4">
    <source>
        <dbReference type="SAM" id="MobiDB-lite"/>
    </source>
</evidence>
<dbReference type="Pfam" id="PF00431">
    <property type="entry name" value="CUB"/>
    <property type="match status" value="5"/>
</dbReference>
<dbReference type="PANTHER" id="PTHR24251">
    <property type="entry name" value="OVOCHYMASE-RELATED"/>
    <property type="match status" value="1"/>
</dbReference>
<accession>A0A913YYH7</accession>